<keyword evidence="1" id="KW-1133">Transmembrane helix</keyword>
<keyword evidence="1" id="KW-0812">Transmembrane</keyword>
<evidence type="ECO:0000256" key="1">
    <source>
        <dbReference type="SAM" id="Phobius"/>
    </source>
</evidence>
<dbReference type="Proteomes" id="UP000241118">
    <property type="component" value="Unassembled WGS sequence"/>
</dbReference>
<gene>
    <name evidence="2" type="ORF">B0I31_101258</name>
</gene>
<evidence type="ECO:0000313" key="2">
    <source>
        <dbReference type="EMBL" id="PSL58043.1"/>
    </source>
</evidence>
<dbReference type="EMBL" id="PYAX01000001">
    <property type="protein sequence ID" value="PSL58043.1"/>
    <property type="molecule type" value="Genomic_DNA"/>
</dbReference>
<keyword evidence="3" id="KW-1185">Reference proteome</keyword>
<evidence type="ECO:0000313" key="3">
    <source>
        <dbReference type="Proteomes" id="UP000241118"/>
    </source>
</evidence>
<sequence>MNHIEEPARSRRRFTERLASTLVFTAVMIWAAVVIIVKSDVDGVVALAVSFVLAGGLVAVYDAWREVRSVRREVDVEIHEEDLVRL</sequence>
<comment type="caution">
    <text evidence="2">The sequence shown here is derived from an EMBL/GenBank/DDBJ whole genome shotgun (WGS) entry which is preliminary data.</text>
</comment>
<dbReference type="AlphaFoldDB" id="A0A2P8IHV7"/>
<dbReference type="RefSeq" id="WP_106613424.1">
    <property type="nucleotide sequence ID" value="NZ_PYAX01000001.1"/>
</dbReference>
<name>A0A2P8IHV7_SACCR</name>
<accession>A0A2P8IHV7</accession>
<reference evidence="2 3" key="1">
    <citation type="submission" date="2018-03" db="EMBL/GenBank/DDBJ databases">
        <title>Genomic Encyclopedia of Type Strains, Phase III (KMG-III): the genomes of soil and plant-associated and newly described type strains.</title>
        <authorList>
            <person name="Whitman W."/>
        </authorList>
    </citation>
    <scope>NUCLEOTIDE SEQUENCE [LARGE SCALE GENOMIC DNA]</scope>
    <source>
        <strain evidence="2 3">CGMCC 4.7097</strain>
    </source>
</reference>
<keyword evidence="1" id="KW-0472">Membrane</keyword>
<proteinExistence type="predicted"/>
<feature type="transmembrane region" description="Helical" evidence="1">
    <location>
        <begin position="43"/>
        <end position="64"/>
    </location>
</feature>
<protein>
    <submittedName>
        <fullName evidence="2">Uncharacterized protein</fullName>
    </submittedName>
</protein>
<organism evidence="2 3">
    <name type="scientific">Saccharothrix carnea</name>
    <dbReference type="NCBI Taxonomy" id="1280637"/>
    <lineage>
        <taxon>Bacteria</taxon>
        <taxon>Bacillati</taxon>
        <taxon>Actinomycetota</taxon>
        <taxon>Actinomycetes</taxon>
        <taxon>Pseudonocardiales</taxon>
        <taxon>Pseudonocardiaceae</taxon>
        <taxon>Saccharothrix</taxon>
    </lineage>
</organism>
<feature type="transmembrane region" description="Helical" evidence="1">
    <location>
        <begin position="18"/>
        <end position="37"/>
    </location>
</feature>